<proteinExistence type="inferred from homology"/>
<dbReference type="InterPro" id="IPR010729">
    <property type="entry name" value="Ribosomal_uL29_mit"/>
</dbReference>
<dbReference type="GO" id="GO:0003735">
    <property type="term" value="F:structural constituent of ribosome"/>
    <property type="evidence" value="ECO:0007669"/>
    <property type="project" value="InterPro"/>
</dbReference>
<evidence type="ECO:0000256" key="5">
    <source>
        <dbReference type="ARBA" id="ARBA00023274"/>
    </source>
</evidence>
<comment type="subcellular location">
    <subcellularLocation>
        <location evidence="1">Mitochondrion</location>
    </subcellularLocation>
</comment>
<organism evidence="7 8">
    <name type="scientific">Panagrolaimus davidi</name>
    <dbReference type="NCBI Taxonomy" id="227884"/>
    <lineage>
        <taxon>Eukaryota</taxon>
        <taxon>Metazoa</taxon>
        <taxon>Ecdysozoa</taxon>
        <taxon>Nematoda</taxon>
        <taxon>Chromadorea</taxon>
        <taxon>Rhabditida</taxon>
        <taxon>Tylenchina</taxon>
        <taxon>Panagrolaimomorpha</taxon>
        <taxon>Panagrolaimoidea</taxon>
        <taxon>Panagrolaimidae</taxon>
        <taxon>Panagrolaimus</taxon>
    </lineage>
</organism>
<dbReference type="Gene3D" id="6.10.330.20">
    <property type="match status" value="1"/>
</dbReference>
<reference evidence="8" key="1">
    <citation type="submission" date="2022-11" db="UniProtKB">
        <authorList>
            <consortium name="WormBaseParasite"/>
        </authorList>
    </citation>
    <scope>IDENTIFICATION</scope>
</reference>
<evidence type="ECO:0000256" key="3">
    <source>
        <dbReference type="ARBA" id="ARBA00022980"/>
    </source>
</evidence>
<dbReference type="AlphaFoldDB" id="A0A914PBX5"/>
<sequence>MQSFRHLSRTIPKTIFRFQSTIPSATTTTQKDKDLTDTTIDANKSLSDLKPGGPLSEFFDAEENFGTSELRPKQRPGRSWTTEELRLKSNTDLHKLWYVLLKEKNMLLTMEHAYKIRHKMFPNPERLDRVHESMQNLEEVVHERNDAILRLETGDSATPPERTVTSFAGFTYKKQAAEHYLPFEVTGEKEYEVPYLDEEPYLTQKLWVEKQHLKKYHADDQKRYRERFANDDSSRYLRGSRKVFNRVEHLPK</sequence>
<evidence type="ECO:0000256" key="2">
    <source>
        <dbReference type="ARBA" id="ARBA00009254"/>
    </source>
</evidence>
<accession>A0A914PBX5</accession>
<dbReference type="Proteomes" id="UP000887578">
    <property type="component" value="Unplaced"/>
</dbReference>
<protein>
    <recommendedName>
        <fullName evidence="6">Large ribosomal subunit protein uL29m</fullName>
    </recommendedName>
</protein>
<evidence type="ECO:0000313" key="8">
    <source>
        <dbReference type="WBParaSite" id="PDA_v2.g12236.t1"/>
    </source>
</evidence>
<evidence type="ECO:0000256" key="4">
    <source>
        <dbReference type="ARBA" id="ARBA00023128"/>
    </source>
</evidence>
<keyword evidence="4" id="KW-0496">Mitochondrion</keyword>
<evidence type="ECO:0000256" key="6">
    <source>
        <dbReference type="ARBA" id="ARBA00035289"/>
    </source>
</evidence>
<dbReference type="PANTHER" id="PTHR21183">
    <property type="entry name" value="RIBOSOMAL PROTEIN L47, MITOCHONDRIAL-RELATED"/>
    <property type="match status" value="1"/>
</dbReference>
<dbReference type="WBParaSite" id="PDA_v2.g12236.t1">
    <property type="protein sequence ID" value="PDA_v2.g12236.t1"/>
    <property type="gene ID" value="PDA_v2.g12236"/>
</dbReference>
<dbReference type="GO" id="GO:0005762">
    <property type="term" value="C:mitochondrial large ribosomal subunit"/>
    <property type="evidence" value="ECO:0007669"/>
    <property type="project" value="TreeGrafter"/>
</dbReference>
<evidence type="ECO:0000313" key="7">
    <source>
        <dbReference type="Proteomes" id="UP000887578"/>
    </source>
</evidence>
<name>A0A914PBX5_9BILA</name>
<comment type="similarity">
    <text evidence="2">Belongs to the universal ribosomal protein uL29 family.</text>
</comment>
<evidence type="ECO:0000256" key="1">
    <source>
        <dbReference type="ARBA" id="ARBA00004173"/>
    </source>
</evidence>
<keyword evidence="5" id="KW-0687">Ribonucleoprotein</keyword>
<keyword evidence="3" id="KW-0689">Ribosomal protein</keyword>
<keyword evidence="7" id="KW-1185">Reference proteome</keyword>
<dbReference type="PANTHER" id="PTHR21183:SF18">
    <property type="entry name" value="LARGE RIBOSOMAL SUBUNIT PROTEIN UL29M"/>
    <property type="match status" value="1"/>
</dbReference>
<dbReference type="InterPro" id="IPR038340">
    <property type="entry name" value="MRP-L47_sf"/>
</dbReference>
<dbReference type="GO" id="GO:0032543">
    <property type="term" value="P:mitochondrial translation"/>
    <property type="evidence" value="ECO:0007669"/>
    <property type="project" value="TreeGrafter"/>
</dbReference>
<dbReference type="Pfam" id="PF06984">
    <property type="entry name" value="MRP-L47"/>
    <property type="match status" value="1"/>
</dbReference>